<name>A0A7W4NQQ4_9PROT</name>
<dbReference type="RefSeq" id="WP_182996218.1">
    <property type="nucleotide sequence ID" value="NZ_JABEQJ010000003.1"/>
</dbReference>
<dbReference type="InterPro" id="IPR008258">
    <property type="entry name" value="Transglycosylase_SLT_dom_1"/>
</dbReference>
<feature type="compositionally biased region" description="Low complexity" evidence="3">
    <location>
        <begin position="401"/>
        <end position="416"/>
    </location>
</feature>
<comment type="caution">
    <text evidence="5">The sequence shown here is derived from an EMBL/GenBank/DDBJ whole genome shotgun (WGS) entry which is preliminary data.</text>
</comment>
<dbReference type="Gene3D" id="1.10.530.10">
    <property type="match status" value="1"/>
</dbReference>
<evidence type="ECO:0000313" key="6">
    <source>
        <dbReference type="Proteomes" id="UP000589085"/>
    </source>
</evidence>
<dbReference type="SUPFAM" id="SSF53955">
    <property type="entry name" value="Lysozyme-like"/>
    <property type="match status" value="1"/>
</dbReference>
<gene>
    <name evidence="5" type="ORF">HLH48_04070</name>
</gene>
<feature type="region of interest" description="Disordered" evidence="3">
    <location>
        <begin position="123"/>
        <end position="172"/>
    </location>
</feature>
<organism evidence="5 6">
    <name type="scientific">Gluconacetobacter sacchari</name>
    <dbReference type="NCBI Taxonomy" id="92759"/>
    <lineage>
        <taxon>Bacteria</taxon>
        <taxon>Pseudomonadati</taxon>
        <taxon>Pseudomonadota</taxon>
        <taxon>Alphaproteobacteria</taxon>
        <taxon>Acetobacterales</taxon>
        <taxon>Acetobacteraceae</taxon>
        <taxon>Gluconacetobacter</taxon>
    </lineage>
</organism>
<evidence type="ECO:0000256" key="2">
    <source>
        <dbReference type="ARBA" id="ARBA00009387"/>
    </source>
</evidence>
<dbReference type="InterPro" id="IPR023346">
    <property type="entry name" value="Lysozyme-like_dom_sf"/>
</dbReference>
<dbReference type="AlphaFoldDB" id="A0A7W4NQQ4"/>
<comment type="similarity">
    <text evidence="2">Belongs to the virb1 family.</text>
</comment>
<dbReference type="CDD" id="cd00254">
    <property type="entry name" value="LT-like"/>
    <property type="match status" value="1"/>
</dbReference>
<feature type="region of interest" description="Disordered" evidence="3">
    <location>
        <begin position="401"/>
        <end position="425"/>
    </location>
</feature>
<sequence length="814" mass="83738">MADDLDAHYERAGQYWGVDPDILRAVHQVEDPSGDPAARSRAGAVGHMQIMPATAQSVGIDPRDPVQSIYGGARVLRENLDRYGNLADALRAYNGGTDRSKWGNDETMAYPHKVADRYAALKAPGDDPFAGPGTDAGAGLSGPERGVPPTQDAFGSMFDADHSSAARQEPKESAFDGMFGHETASAIPAEAHAHQGSWYGNMAQFAQDMDHAARNQLMRVGTEAIDHIPGVHGLLKGTALDLQARRAGLDREDQSAAERDGSGATANEAGRFLTNALLAGAATELGAGALGSAGGALAGALPGTAGRLVQAGTNALTGSGGALTRVTSGAAQGAAANALTGGDPLTGAALGGALGAGLPMAARGARAIAGRASSVGTRVLNHLAPETAEVPPAADAAIPSEAAGAAASAPGPAVASAPPPSDPAPEAVKLGLFTSPKDADKLAARIWTDYQKGGPVVLVQSKIPGVQLTASQATGNAGLAQLERVRRAANPSPFTALEQQNSEARNAFARDVIGTEDQLQAAEAARSAIEAEHRNTAFGNQQPVDVTPIRQHLARLIDDNRGRDTVQAPLIGVLKQIGAVADENGNALPEHLWNVRKYMGDIISPATRGTAQSGHAAASQLMALKPTVTDAIEEGAPGFKAYAQRYEELSRPIDAMRFLQSRNLTDTQGNVRLGQLDTLLKAIRREKGKPGYREADSVTDEQLKALETLRDDMRLASRIDLGKARGSDTNINLTTTGRVADMAQGIAGKLAGAAGVGLGGALTGGLEGGAVGTYLGNALAAGASRRVAGRLANTQAATYDALDNMLLNPARRGN</sequence>
<evidence type="ECO:0000256" key="3">
    <source>
        <dbReference type="SAM" id="MobiDB-lite"/>
    </source>
</evidence>
<feature type="compositionally biased region" description="Basic and acidic residues" evidence="3">
    <location>
        <begin position="159"/>
        <end position="172"/>
    </location>
</feature>
<evidence type="ECO:0000259" key="4">
    <source>
        <dbReference type="Pfam" id="PF01464"/>
    </source>
</evidence>
<reference evidence="5 6" key="1">
    <citation type="submission" date="2020-04" db="EMBL/GenBank/DDBJ databases">
        <title>Description of novel Gluconacetobacter.</title>
        <authorList>
            <person name="Sombolestani A."/>
        </authorList>
    </citation>
    <scope>NUCLEOTIDE SEQUENCE [LARGE SCALE GENOMIC DNA]</scope>
    <source>
        <strain evidence="5 6">LMG 19747</strain>
    </source>
</reference>
<dbReference type="PANTHER" id="PTHR37423">
    <property type="entry name" value="SOLUBLE LYTIC MUREIN TRANSGLYCOSYLASE-RELATED"/>
    <property type="match status" value="1"/>
</dbReference>
<accession>A0A7W4NQQ4</accession>
<dbReference type="EMBL" id="JABEQJ010000003">
    <property type="protein sequence ID" value="MBB2159360.1"/>
    <property type="molecule type" value="Genomic_DNA"/>
</dbReference>
<dbReference type="Proteomes" id="UP000589085">
    <property type="component" value="Unassembled WGS sequence"/>
</dbReference>
<dbReference type="Pfam" id="PF01464">
    <property type="entry name" value="SLT"/>
    <property type="match status" value="1"/>
</dbReference>
<protein>
    <submittedName>
        <fullName evidence="5">Lytic transglycosylase domain-containing protein</fullName>
    </submittedName>
</protein>
<evidence type="ECO:0000313" key="5">
    <source>
        <dbReference type="EMBL" id="MBB2159360.1"/>
    </source>
</evidence>
<dbReference type="PANTHER" id="PTHR37423:SF2">
    <property type="entry name" value="MEMBRANE-BOUND LYTIC MUREIN TRANSGLYCOSYLASE C"/>
    <property type="match status" value="1"/>
</dbReference>
<proteinExistence type="inferred from homology"/>
<evidence type="ECO:0000256" key="1">
    <source>
        <dbReference type="ARBA" id="ARBA00007734"/>
    </source>
</evidence>
<feature type="domain" description="Transglycosylase SLT" evidence="4">
    <location>
        <begin position="11"/>
        <end position="102"/>
    </location>
</feature>
<comment type="similarity">
    <text evidence="1">Belongs to the transglycosylase Slt family.</text>
</comment>